<feature type="region of interest" description="Disordered" evidence="1">
    <location>
        <begin position="48"/>
        <end position="75"/>
    </location>
</feature>
<evidence type="ECO:0008006" key="5">
    <source>
        <dbReference type="Google" id="ProtNLM"/>
    </source>
</evidence>
<dbReference type="AlphaFoldDB" id="A0AAW0SSF4"/>
<feature type="compositionally biased region" description="Basic and acidic residues" evidence="1">
    <location>
        <begin position="52"/>
        <end position="69"/>
    </location>
</feature>
<feature type="compositionally biased region" description="Basic and acidic residues" evidence="1">
    <location>
        <begin position="422"/>
        <end position="450"/>
    </location>
</feature>
<sequence>MLLTHWCTYTPRYQRSISETVLVPPSGGASILPQPALPIRLERMVVPPQHQHQREEELEPKSERKEGTIRKCKGHRPRSRRYYELLAMAASVLQAKEGEVPPDVAYRLALRCAMALGLHLVRRQQDGSYAVCKLTVMPAVLLYLVACTLALGLMGYKIYSDLFTYNAMVMMMPIIIGCIFIVLICVVLLSKTRCTMRYMESLQEVGVTVRPKLRERHSLTLAFLFAGLNSYITLGLIPDFSDHLQHILLPVLLNSIVPYLLDIYVWVFVSTLAYSWGKLEKYVQEKRQWVLGDVEAVAATWLTLTRLLALHNQVFSVVLTMRLTLFALETLSLLYGLLDVRGTGDVALLVLLSISETDVVIRAFAIGMVGEQMMQAYEGVLSGLLDAIGGAAWPDDKTGVKDLGDWHEQQGQGGGEVSSAMNKRDPCGKDNNAFKKDDHDTLTAGDEHGQCDASAQAGGDGKQQADSRAGRERQPDETFTALHRLVAHIEARPADLHVLGMGRLSQSLVLQLGGVVLTYLVMVVQLNPK</sequence>
<organism evidence="3 4">
    <name type="scientific">Scylla paramamosain</name>
    <name type="common">Mud crab</name>
    <dbReference type="NCBI Taxonomy" id="85552"/>
    <lineage>
        <taxon>Eukaryota</taxon>
        <taxon>Metazoa</taxon>
        <taxon>Ecdysozoa</taxon>
        <taxon>Arthropoda</taxon>
        <taxon>Crustacea</taxon>
        <taxon>Multicrustacea</taxon>
        <taxon>Malacostraca</taxon>
        <taxon>Eumalacostraca</taxon>
        <taxon>Eucarida</taxon>
        <taxon>Decapoda</taxon>
        <taxon>Pleocyemata</taxon>
        <taxon>Brachyura</taxon>
        <taxon>Eubrachyura</taxon>
        <taxon>Portunoidea</taxon>
        <taxon>Portunidae</taxon>
        <taxon>Portuninae</taxon>
        <taxon>Scylla</taxon>
    </lineage>
</organism>
<keyword evidence="2" id="KW-0472">Membrane</keyword>
<evidence type="ECO:0000256" key="2">
    <source>
        <dbReference type="SAM" id="Phobius"/>
    </source>
</evidence>
<feature type="transmembrane region" description="Helical" evidence="2">
    <location>
        <begin position="134"/>
        <end position="156"/>
    </location>
</feature>
<reference evidence="3 4" key="1">
    <citation type="submission" date="2023-03" db="EMBL/GenBank/DDBJ databases">
        <title>High-quality genome of Scylla paramamosain provides insights in environmental adaptation.</title>
        <authorList>
            <person name="Zhang L."/>
        </authorList>
    </citation>
    <scope>NUCLEOTIDE SEQUENCE [LARGE SCALE GENOMIC DNA]</scope>
    <source>
        <strain evidence="3">LZ_2023a</strain>
        <tissue evidence="3">Muscle</tissue>
    </source>
</reference>
<feature type="transmembrane region" description="Helical" evidence="2">
    <location>
        <begin position="508"/>
        <end position="526"/>
    </location>
</feature>
<keyword evidence="2" id="KW-1133">Transmembrane helix</keyword>
<comment type="caution">
    <text evidence="3">The sequence shown here is derived from an EMBL/GenBank/DDBJ whole genome shotgun (WGS) entry which is preliminary data.</text>
</comment>
<dbReference type="Proteomes" id="UP001487740">
    <property type="component" value="Unassembled WGS sequence"/>
</dbReference>
<feature type="compositionally biased region" description="Basic and acidic residues" evidence="1">
    <location>
        <begin position="399"/>
        <end position="408"/>
    </location>
</feature>
<feature type="transmembrane region" description="Helical" evidence="2">
    <location>
        <begin position="168"/>
        <end position="189"/>
    </location>
</feature>
<gene>
    <name evidence="3" type="ORF">O3P69_014049</name>
</gene>
<keyword evidence="4" id="KW-1185">Reference proteome</keyword>
<accession>A0AAW0SSF4</accession>
<name>A0AAW0SSF4_SCYPA</name>
<protein>
    <recommendedName>
        <fullName evidence="5">Gustatory receptor</fullName>
    </recommendedName>
</protein>
<evidence type="ECO:0000313" key="3">
    <source>
        <dbReference type="EMBL" id="KAK8377829.1"/>
    </source>
</evidence>
<proteinExistence type="predicted"/>
<feature type="transmembrane region" description="Helical" evidence="2">
    <location>
        <begin position="219"/>
        <end position="237"/>
    </location>
</feature>
<feature type="compositionally biased region" description="Basic and acidic residues" evidence="1">
    <location>
        <begin position="463"/>
        <end position="475"/>
    </location>
</feature>
<feature type="region of interest" description="Disordered" evidence="1">
    <location>
        <begin position="399"/>
        <end position="475"/>
    </location>
</feature>
<dbReference type="EMBL" id="JARAKH010000047">
    <property type="protein sequence ID" value="KAK8377829.1"/>
    <property type="molecule type" value="Genomic_DNA"/>
</dbReference>
<keyword evidence="2" id="KW-0812">Transmembrane</keyword>
<feature type="transmembrane region" description="Helical" evidence="2">
    <location>
        <begin position="257"/>
        <end position="277"/>
    </location>
</feature>
<evidence type="ECO:0000313" key="4">
    <source>
        <dbReference type="Proteomes" id="UP001487740"/>
    </source>
</evidence>
<evidence type="ECO:0000256" key="1">
    <source>
        <dbReference type="SAM" id="MobiDB-lite"/>
    </source>
</evidence>